<accession>A0A3S3NH12</accession>
<dbReference type="InterPro" id="IPR057207">
    <property type="entry name" value="FBXL15_LRR"/>
</dbReference>
<gene>
    <name evidence="4" type="ORF">CKAN_01640300</name>
</gene>
<evidence type="ECO:0000313" key="4">
    <source>
        <dbReference type="EMBL" id="RWR87461.1"/>
    </source>
</evidence>
<proteinExistence type="predicted"/>
<organism evidence="4 5">
    <name type="scientific">Cinnamomum micranthum f. kanehirae</name>
    <dbReference type="NCBI Taxonomy" id="337451"/>
    <lineage>
        <taxon>Eukaryota</taxon>
        <taxon>Viridiplantae</taxon>
        <taxon>Streptophyta</taxon>
        <taxon>Embryophyta</taxon>
        <taxon>Tracheophyta</taxon>
        <taxon>Spermatophyta</taxon>
        <taxon>Magnoliopsida</taxon>
        <taxon>Magnoliidae</taxon>
        <taxon>Laurales</taxon>
        <taxon>Lauraceae</taxon>
        <taxon>Cinnamomum</taxon>
    </lineage>
</organism>
<evidence type="ECO:0000259" key="3">
    <source>
        <dbReference type="Pfam" id="PF25372"/>
    </source>
</evidence>
<keyword evidence="5" id="KW-1185">Reference proteome</keyword>
<dbReference type="Pfam" id="PF12937">
    <property type="entry name" value="F-box-like"/>
    <property type="match status" value="1"/>
</dbReference>
<dbReference type="PANTHER" id="PTHR13318">
    <property type="entry name" value="PARTNER OF PAIRED, ISOFORM B-RELATED"/>
    <property type="match status" value="1"/>
</dbReference>
<dbReference type="SMART" id="SM00367">
    <property type="entry name" value="LRR_CC"/>
    <property type="match status" value="4"/>
</dbReference>
<dbReference type="InterPro" id="IPR036047">
    <property type="entry name" value="F-box-like_dom_sf"/>
</dbReference>
<dbReference type="STRING" id="337451.A0A3S3NH12"/>
<feature type="domain" description="F-box/LRR-repeat protein 15-like leucin rich repeat" evidence="3">
    <location>
        <begin position="271"/>
        <end position="466"/>
    </location>
</feature>
<comment type="caution">
    <text evidence="4">The sequence shown here is derived from an EMBL/GenBank/DDBJ whole genome shotgun (WGS) entry which is preliminary data.</text>
</comment>
<evidence type="ECO:0000256" key="1">
    <source>
        <dbReference type="SAM" id="MobiDB-lite"/>
    </source>
</evidence>
<dbReference type="PANTHER" id="PTHR13318:SF74">
    <property type="entry name" value="OS02G0658500 PROTEIN"/>
    <property type="match status" value="1"/>
</dbReference>
<reference evidence="4 5" key="1">
    <citation type="journal article" date="2019" name="Nat. Plants">
        <title>Stout camphor tree genome fills gaps in understanding of flowering plant genome evolution.</title>
        <authorList>
            <person name="Chaw S.M."/>
            <person name="Liu Y.C."/>
            <person name="Wu Y.W."/>
            <person name="Wang H.Y."/>
            <person name="Lin C.I."/>
            <person name="Wu C.S."/>
            <person name="Ke H.M."/>
            <person name="Chang L.Y."/>
            <person name="Hsu C.Y."/>
            <person name="Yang H.T."/>
            <person name="Sudianto E."/>
            <person name="Hsu M.H."/>
            <person name="Wu K.P."/>
            <person name="Wang L.N."/>
            <person name="Leebens-Mack J.H."/>
            <person name="Tsai I.J."/>
        </authorList>
    </citation>
    <scope>NUCLEOTIDE SEQUENCE [LARGE SCALE GENOMIC DNA]</scope>
    <source>
        <strain evidence="5">cv. Chaw 1501</strain>
        <tissue evidence="4">Young leaves</tissue>
    </source>
</reference>
<dbReference type="Pfam" id="PF25372">
    <property type="entry name" value="DUF7885"/>
    <property type="match status" value="1"/>
</dbReference>
<dbReference type="SUPFAM" id="SSF52047">
    <property type="entry name" value="RNI-like"/>
    <property type="match status" value="1"/>
</dbReference>
<dbReference type="SUPFAM" id="SSF81383">
    <property type="entry name" value="F-box domain"/>
    <property type="match status" value="1"/>
</dbReference>
<evidence type="ECO:0000313" key="5">
    <source>
        <dbReference type="Proteomes" id="UP000283530"/>
    </source>
</evidence>
<dbReference type="AlphaFoldDB" id="A0A3S3NH12"/>
<name>A0A3S3NH12_9MAGN</name>
<dbReference type="InterPro" id="IPR032675">
    <property type="entry name" value="LRR_dom_sf"/>
</dbReference>
<sequence length="529" mass="58728">MPFSPDTAPKPKPKPFLKKPLSFPDLWFHSSNSIKQRHRPPQHHHRHHHHHHHHHHQHHHVPNNIQIAPSTRFLSHCRSHSLSISSNSIEHEECEQTLTPRPDLTAILSDSLLVRILSLIPPSQLLPVSLVCKRWFFLHGRILRSLRLLDWAFLLSGRLLSRFPALTGVDLLPAFVDSPLSSEILLSHRLFSLPIEPSDLPDDSSDSCECSSSFIREDLLLPSGSIDAGLRLLARGCPNLRRLTLISPTELGLSAVAVGCRALEELELHRCSDLTLRAISACGNLRALRIVGSVDGIYHSTVSDIGLTILAHAGKRLVRMELSGCEGSYAGISAIGKCCNSLEELTVRDHRMDGGWIGALGFCTNLRRLRLVGCKQIDSAPGPAEHLGSLPVLEELELQQCQLRDKESIVALFVVCERVTEIRLKDCWGFDDQMFGTVGVCRRIRSLSLEGCSLLTTEGFESVLLSLEELQRLSVVSCNSVRDSEVTPALSSLFSVLKQFTWRPDSRSVLATSLAGTGMGKKGVKYFKK</sequence>
<dbReference type="InterPro" id="IPR001810">
    <property type="entry name" value="F-box_dom"/>
</dbReference>
<dbReference type="GO" id="GO:0019005">
    <property type="term" value="C:SCF ubiquitin ligase complex"/>
    <property type="evidence" value="ECO:0007669"/>
    <property type="project" value="TreeGrafter"/>
</dbReference>
<feature type="region of interest" description="Disordered" evidence="1">
    <location>
        <begin position="35"/>
        <end position="61"/>
    </location>
</feature>
<feature type="domain" description="F-box" evidence="2">
    <location>
        <begin position="111"/>
        <end position="136"/>
    </location>
</feature>
<protein>
    <submittedName>
        <fullName evidence="4">Leucine-rich repeat</fullName>
    </submittedName>
</protein>
<dbReference type="EMBL" id="QPKB01000006">
    <property type="protein sequence ID" value="RWR87461.1"/>
    <property type="molecule type" value="Genomic_DNA"/>
</dbReference>
<dbReference type="Gene3D" id="1.20.1280.50">
    <property type="match status" value="1"/>
</dbReference>
<dbReference type="InterPro" id="IPR006553">
    <property type="entry name" value="Leu-rich_rpt_Cys-con_subtyp"/>
</dbReference>
<dbReference type="Gene3D" id="3.80.10.10">
    <property type="entry name" value="Ribonuclease Inhibitor"/>
    <property type="match status" value="2"/>
</dbReference>
<dbReference type="GO" id="GO:0031146">
    <property type="term" value="P:SCF-dependent proteasomal ubiquitin-dependent protein catabolic process"/>
    <property type="evidence" value="ECO:0007669"/>
    <property type="project" value="TreeGrafter"/>
</dbReference>
<evidence type="ECO:0000259" key="2">
    <source>
        <dbReference type="Pfam" id="PF12937"/>
    </source>
</evidence>
<dbReference type="Proteomes" id="UP000283530">
    <property type="component" value="Unassembled WGS sequence"/>
</dbReference>
<dbReference type="OrthoDB" id="550575at2759"/>